<sequence length="64" mass="7397">MKKLLALWEIDDRTPEEVRKSAMRHVWALEAKAHAMRSIGQALRDLADTIEAQDRPKVPRFEVA</sequence>
<evidence type="ECO:0000313" key="1">
    <source>
        <dbReference type="EMBL" id="MCW8088495.1"/>
    </source>
</evidence>
<dbReference type="Proteomes" id="UP001526430">
    <property type="component" value="Unassembled WGS sequence"/>
</dbReference>
<dbReference type="EMBL" id="JAPFQI010000043">
    <property type="protein sequence ID" value="MCW8088495.1"/>
    <property type="molecule type" value="Genomic_DNA"/>
</dbReference>
<accession>A0ABT3P260</accession>
<protein>
    <submittedName>
        <fullName evidence="1">Uncharacterized protein</fullName>
    </submittedName>
</protein>
<gene>
    <name evidence="1" type="ORF">OF850_23230</name>
</gene>
<evidence type="ECO:0000313" key="2">
    <source>
        <dbReference type="Proteomes" id="UP001526430"/>
    </source>
</evidence>
<proteinExistence type="predicted"/>
<keyword evidence="2" id="KW-1185">Reference proteome</keyword>
<name>A0ABT3P260_9PROT</name>
<dbReference type="RefSeq" id="WP_301592764.1">
    <property type="nucleotide sequence ID" value="NZ_JAPFQI010000043.1"/>
</dbReference>
<reference evidence="1 2" key="1">
    <citation type="submission" date="2022-10" db="EMBL/GenBank/DDBJ databases">
        <title>Roseococcus glaciei nov., sp. nov., isolated from glacier.</title>
        <authorList>
            <person name="Liu Q."/>
            <person name="Xin Y.-H."/>
        </authorList>
    </citation>
    <scope>NUCLEOTIDE SEQUENCE [LARGE SCALE GENOMIC DNA]</scope>
    <source>
        <strain evidence="1 2">MDT2-1-1</strain>
    </source>
</reference>
<organism evidence="1 2">
    <name type="scientific">Sabulicella glaciei</name>
    <dbReference type="NCBI Taxonomy" id="2984948"/>
    <lineage>
        <taxon>Bacteria</taxon>
        <taxon>Pseudomonadati</taxon>
        <taxon>Pseudomonadota</taxon>
        <taxon>Alphaproteobacteria</taxon>
        <taxon>Acetobacterales</taxon>
        <taxon>Acetobacteraceae</taxon>
        <taxon>Sabulicella</taxon>
    </lineage>
</organism>
<comment type="caution">
    <text evidence="1">The sequence shown here is derived from an EMBL/GenBank/DDBJ whole genome shotgun (WGS) entry which is preliminary data.</text>
</comment>